<dbReference type="STRING" id="1802421.A2318_02190"/>
<dbReference type="Proteomes" id="UP000177331">
    <property type="component" value="Unassembled WGS sequence"/>
</dbReference>
<dbReference type="InterPro" id="IPR029057">
    <property type="entry name" value="PRTase-like"/>
</dbReference>
<organism evidence="1 2">
    <name type="scientific">Candidatus Uhrbacteria bacterium RIFOXYB2_FULL_45_11</name>
    <dbReference type="NCBI Taxonomy" id="1802421"/>
    <lineage>
        <taxon>Bacteria</taxon>
        <taxon>Candidatus Uhriibacteriota</taxon>
    </lineage>
</organism>
<reference evidence="1 2" key="1">
    <citation type="journal article" date="2016" name="Nat. Commun.">
        <title>Thousands of microbial genomes shed light on interconnected biogeochemical processes in an aquifer system.</title>
        <authorList>
            <person name="Anantharaman K."/>
            <person name="Brown C.T."/>
            <person name="Hug L.A."/>
            <person name="Sharon I."/>
            <person name="Castelle C.J."/>
            <person name="Probst A.J."/>
            <person name="Thomas B.C."/>
            <person name="Singh A."/>
            <person name="Wilkins M.J."/>
            <person name="Karaoz U."/>
            <person name="Brodie E.L."/>
            <person name="Williams K.H."/>
            <person name="Hubbard S.S."/>
            <person name="Banfield J.F."/>
        </authorList>
    </citation>
    <scope>NUCLEOTIDE SEQUENCE [LARGE SCALE GENOMIC DNA]</scope>
</reference>
<gene>
    <name evidence="1" type="ORF">A2318_02190</name>
</gene>
<dbReference type="CDD" id="cd06223">
    <property type="entry name" value="PRTases_typeI"/>
    <property type="match status" value="1"/>
</dbReference>
<accession>A0A1F7WAM1</accession>
<proteinExistence type="predicted"/>
<dbReference type="SUPFAM" id="SSF53271">
    <property type="entry name" value="PRTase-like"/>
    <property type="match status" value="1"/>
</dbReference>
<protein>
    <recommendedName>
        <fullName evidence="3">Orotate phosphoribosyltransferase</fullName>
    </recommendedName>
</protein>
<dbReference type="Gene3D" id="3.40.50.2020">
    <property type="match status" value="1"/>
</dbReference>
<dbReference type="AlphaFoldDB" id="A0A1F7WAM1"/>
<evidence type="ECO:0000313" key="2">
    <source>
        <dbReference type="Proteomes" id="UP000177331"/>
    </source>
</evidence>
<name>A0A1F7WAM1_9BACT</name>
<comment type="caution">
    <text evidence="1">The sequence shown here is derived from an EMBL/GenBank/DDBJ whole genome shotgun (WGS) entry which is preliminary data.</text>
</comment>
<evidence type="ECO:0008006" key="3">
    <source>
        <dbReference type="Google" id="ProtNLM"/>
    </source>
</evidence>
<sequence length="238" mass="26719">MLVRSLDLLDVSQIMQMKLPELLKLRPDNLRTSLDPDTLDHIFKECGALWQHSGDPKDPHMVLASGKCSDGFMDVRCVLKYATLCEIMAAQIADRIIDQSHMGQFIPDWVIGSDQTGAVLAFEVARQLGVKSDFTQKGIGQKQIWKQVAIKRGEWVVQVEGLVTSLETLSEVRKGLVRGNPEPIAFMPYVFALVNQSTASTFENVPLYEVRSFNFNTWNLKDCPLCAAGSERIYLKTK</sequence>
<dbReference type="InterPro" id="IPR000836">
    <property type="entry name" value="PRTase_dom"/>
</dbReference>
<dbReference type="EMBL" id="MGFD01000013">
    <property type="protein sequence ID" value="OGL99257.1"/>
    <property type="molecule type" value="Genomic_DNA"/>
</dbReference>
<evidence type="ECO:0000313" key="1">
    <source>
        <dbReference type="EMBL" id="OGL99257.1"/>
    </source>
</evidence>